<dbReference type="Proteomes" id="UP001295423">
    <property type="component" value="Unassembled WGS sequence"/>
</dbReference>
<keyword evidence="2" id="KW-1185">Reference proteome</keyword>
<reference evidence="1" key="1">
    <citation type="submission" date="2023-08" db="EMBL/GenBank/DDBJ databases">
        <authorList>
            <person name="Audoor S."/>
            <person name="Bilcke G."/>
        </authorList>
    </citation>
    <scope>NUCLEOTIDE SEQUENCE</scope>
</reference>
<name>A0AAD2FJW4_9STRA</name>
<gene>
    <name evidence="1" type="ORF">CYCCA115_LOCUS9287</name>
</gene>
<comment type="caution">
    <text evidence="1">The sequence shown here is derived from an EMBL/GenBank/DDBJ whole genome shotgun (WGS) entry which is preliminary data.</text>
</comment>
<protein>
    <recommendedName>
        <fullName evidence="3">CHAT domain-containing protein</fullName>
    </recommendedName>
</protein>
<dbReference type="AlphaFoldDB" id="A0AAD2FJW4"/>
<evidence type="ECO:0000313" key="1">
    <source>
        <dbReference type="EMBL" id="CAJ1945143.1"/>
    </source>
</evidence>
<proteinExistence type="predicted"/>
<dbReference type="EMBL" id="CAKOGP040001335">
    <property type="protein sequence ID" value="CAJ1945143.1"/>
    <property type="molecule type" value="Genomic_DNA"/>
</dbReference>
<evidence type="ECO:0008006" key="3">
    <source>
        <dbReference type="Google" id="ProtNLM"/>
    </source>
</evidence>
<sequence length="626" mass="71676">MSTIEDREDASEFESCVVWFQASPLAFENGSEDGNYLSPLDIQQEQNVIQRVFDEAPKQKRRRAQVNFEVGTTRQLGSFLQLARTQPKQCMSLHISCHARPRYLAFEDGWGTALPITVTYLEKLMQSHRSDGEGFASVFQLIFIAACKSRSIGEALRNAGAAPIVCAHSDRTDINVSYVLEFSKVMYSTLLSSESVSANEAYDRAMHEVSMYPAYRDLPPQLWLLSDKDSQDCAACRGSHGRLPIQSKRRTSTCFPKPPSYFSRHDTEVWKVLQLVKDTQDENARISWVTGEDELGTARCTTQSACQCLEQRFETNSIEGIVWMELRAHPSLCNGSYQVTLTEVTDRIKTYVQDRNMILVLDATLLEYESVPLLVDKISTLIETTEHVKFISINSEPIHVNCEDRHISIPVLGLKATVKIFGRLYRHVTEERAPGTKCSASLWYEMVRRMELKEDGDSSLLSYPRYCVLYKGFGKGKLDNMVHSVRTISQEEFSQYASLGCCRSLDALHSRYLLLKYCHKLQSSIYDALDKNRHEEVRGLQKRLDMMPFVLHEFIPSMTELWAKFDSVSKGLRAYCSQPRCAKRSIVEFSRLKEEERNIKRQIEKAASFRTILWRISISALRRNEN</sequence>
<organism evidence="1 2">
    <name type="scientific">Cylindrotheca closterium</name>
    <dbReference type="NCBI Taxonomy" id="2856"/>
    <lineage>
        <taxon>Eukaryota</taxon>
        <taxon>Sar</taxon>
        <taxon>Stramenopiles</taxon>
        <taxon>Ochrophyta</taxon>
        <taxon>Bacillariophyta</taxon>
        <taxon>Bacillariophyceae</taxon>
        <taxon>Bacillariophycidae</taxon>
        <taxon>Bacillariales</taxon>
        <taxon>Bacillariaceae</taxon>
        <taxon>Cylindrotheca</taxon>
    </lineage>
</organism>
<accession>A0AAD2FJW4</accession>
<evidence type="ECO:0000313" key="2">
    <source>
        <dbReference type="Proteomes" id="UP001295423"/>
    </source>
</evidence>